<name>A0A1C7LMC8_GRIFR</name>
<dbReference type="Proteomes" id="UP000092993">
    <property type="component" value="Unassembled WGS sequence"/>
</dbReference>
<evidence type="ECO:0000313" key="1">
    <source>
        <dbReference type="EMBL" id="OBZ65922.1"/>
    </source>
</evidence>
<keyword evidence="2" id="KW-1185">Reference proteome</keyword>
<proteinExistence type="predicted"/>
<evidence type="ECO:0008006" key="3">
    <source>
        <dbReference type="Google" id="ProtNLM"/>
    </source>
</evidence>
<comment type="caution">
    <text evidence="1">The sequence shown here is derived from an EMBL/GenBank/DDBJ whole genome shotgun (WGS) entry which is preliminary data.</text>
</comment>
<gene>
    <name evidence="1" type="ORF">A0H81_14085</name>
</gene>
<reference evidence="1 2" key="1">
    <citation type="submission" date="2016-03" db="EMBL/GenBank/DDBJ databases">
        <title>Whole genome sequencing of Grifola frondosa 9006-11.</title>
        <authorList>
            <person name="Min B."/>
            <person name="Park H."/>
            <person name="Kim J.-G."/>
            <person name="Cho H."/>
            <person name="Oh Y.-L."/>
            <person name="Kong W.-S."/>
            <person name="Choi I.-G."/>
        </authorList>
    </citation>
    <scope>NUCLEOTIDE SEQUENCE [LARGE SCALE GENOMIC DNA]</scope>
    <source>
        <strain evidence="1 2">9006-11</strain>
    </source>
</reference>
<evidence type="ECO:0000313" key="2">
    <source>
        <dbReference type="Proteomes" id="UP000092993"/>
    </source>
</evidence>
<dbReference type="EMBL" id="LUGG01000038">
    <property type="protein sequence ID" value="OBZ65922.1"/>
    <property type="molecule type" value="Genomic_DNA"/>
</dbReference>
<accession>A0A1C7LMC8</accession>
<dbReference type="OrthoDB" id="3222238at2759"/>
<organism evidence="1 2">
    <name type="scientific">Grifola frondosa</name>
    <name type="common">Maitake</name>
    <name type="synonym">Polyporus frondosus</name>
    <dbReference type="NCBI Taxonomy" id="5627"/>
    <lineage>
        <taxon>Eukaryota</taxon>
        <taxon>Fungi</taxon>
        <taxon>Dikarya</taxon>
        <taxon>Basidiomycota</taxon>
        <taxon>Agaricomycotina</taxon>
        <taxon>Agaricomycetes</taxon>
        <taxon>Polyporales</taxon>
        <taxon>Grifolaceae</taxon>
        <taxon>Grifola</taxon>
    </lineage>
</organism>
<sequence>MLASESLRTLHIALDDIIYPELRWKRRGKCEKVLLKGDNRTTRDLNIEMLFTTMQSIAPFLKHIDITGYLHPFSLLPLAKFPCLRIVDLHKTIVDMRVLRALSTLRGLEDMTIDFGMPPGNIPRCDGFCSLLSLVVVGRAAGLAQLFTSISPPKLDALYMTFSNDWIETTSGFRVCLESIRSASFSQSLGEISVTILPRWKTKDFLTDLIEPLLSLKMVDSVSLKLDESGYSVSTQDIENMASAWPKLQKLVMRWMPASVPPPSSVSRASRAIVPSLRSWFYRA</sequence>
<dbReference type="AlphaFoldDB" id="A0A1C7LMC8"/>
<protein>
    <recommendedName>
        <fullName evidence="3">F-box domain-containing protein</fullName>
    </recommendedName>
</protein>